<name>A0ABN8DYT3_9VIBR</name>
<proteinExistence type="predicted"/>
<accession>A0ABN8DYT3</accession>
<dbReference type="Proteomes" id="UP000838748">
    <property type="component" value="Unassembled WGS sequence"/>
</dbReference>
<evidence type="ECO:0000313" key="1">
    <source>
        <dbReference type="EMBL" id="CAH0536837.1"/>
    </source>
</evidence>
<gene>
    <name evidence="1" type="ORF">VMF7928_00727</name>
</gene>
<protein>
    <submittedName>
        <fullName evidence="1">Uncharacterized protein</fullName>
    </submittedName>
</protein>
<evidence type="ECO:0000313" key="2">
    <source>
        <dbReference type="Proteomes" id="UP000838748"/>
    </source>
</evidence>
<dbReference type="RefSeq" id="WP_237360116.1">
    <property type="nucleotide sequence ID" value="NZ_CAKLDM010000001.1"/>
</dbReference>
<organism evidence="1 2">
    <name type="scientific">Vibrio marisflavi CECT 7928</name>
    <dbReference type="NCBI Taxonomy" id="634439"/>
    <lineage>
        <taxon>Bacteria</taxon>
        <taxon>Pseudomonadati</taxon>
        <taxon>Pseudomonadota</taxon>
        <taxon>Gammaproteobacteria</taxon>
        <taxon>Vibrionales</taxon>
        <taxon>Vibrionaceae</taxon>
        <taxon>Vibrio</taxon>
    </lineage>
</organism>
<reference evidence="1" key="1">
    <citation type="submission" date="2021-11" db="EMBL/GenBank/DDBJ databases">
        <authorList>
            <person name="Rodrigo-Torres L."/>
            <person name="Arahal R. D."/>
            <person name="Lucena T."/>
        </authorList>
    </citation>
    <scope>NUCLEOTIDE SEQUENCE</scope>
    <source>
        <strain evidence="1">CECT 7928</strain>
    </source>
</reference>
<keyword evidence="2" id="KW-1185">Reference proteome</keyword>
<comment type="caution">
    <text evidence="1">The sequence shown here is derived from an EMBL/GenBank/DDBJ whole genome shotgun (WGS) entry which is preliminary data.</text>
</comment>
<sequence>MQYSTEAKLSRLIPKGKLYPSASIPAKEQLNLIQDVISSSNPYARLSAASLTVSVNSISINGSHHETIGSTLFTSCFYSFKKLSEKMFGAKHKHFF</sequence>
<dbReference type="EMBL" id="CAKLDM010000001">
    <property type="protein sequence ID" value="CAH0536837.1"/>
    <property type="molecule type" value="Genomic_DNA"/>
</dbReference>